<dbReference type="Pfam" id="PF10358">
    <property type="entry name" value="NT-C2"/>
    <property type="match status" value="1"/>
</dbReference>
<evidence type="ECO:0000313" key="3">
    <source>
        <dbReference type="EMBL" id="GEU44445.1"/>
    </source>
</evidence>
<feature type="compositionally biased region" description="Low complexity" evidence="1">
    <location>
        <begin position="675"/>
        <end position="691"/>
    </location>
</feature>
<proteinExistence type="predicted"/>
<evidence type="ECO:0000259" key="2">
    <source>
        <dbReference type="PROSITE" id="PS51840"/>
    </source>
</evidence>
<dbReference type="InterPro" id="IPR048972">
    <property type="entry name" value="PMI1_PMIR1-2_C"/>
</dbReference>
<protein>
    <recommendedName>
        <fullName evidence="2">C2 NT-type domain-containing protein</fullName>
    </recommendedName>
</protein>
<sequence length="881" mass="98629">MGCRNHPEAKIITMCVKWKRRDGELSTRPALVIQGVVEFEEIMTNTCSVYGSRSGPHHSAKYEAKHFLLYASVYGDPELDLGKHRVDLTRLSGKAKGGIMNVSFGYLVVGNSSPRMVKSSAKATGQSHIRRCDSLSVSSRSFGRSVDDVKDLHEVLPISKSELSESVSVFYKKLEERDVEVVPPEPPNLDSNSLDPVYSDNSIRGVSSLNQQFESQQEECVVTESNTKDKDFDDKELLLQELELALNNVVDFEKDEFDSQKDSENVVYSKESGFGYEESENLEQKSYTELKIGYKEKGKSLKLDYATETVADDFLNMLGIEHSPFGLSSESKSNSLRERLLRQFEKDSLANGSLFNFNIDDDDEIGFNSDSPSTSMWDSIPKEVQNKTKASVLEDSNGGFLSSMNPEIFKNAKSGGNLIMQVSSPVVVPAEMGFGSRQASFQQEPVVRQFAADHSDKQTYGHRPQRYDIREPDPEYVSLEDLAPTAMNKIEALSVEGLKIQSDMSDKDKPSNISPQSIGEISALEGKRVNFDGSLGLEGTEGLQLLDVKNSSAVQVERVFVPPKPKIYSSMYSLWNKPVEEEGKIKVEEKLVPVETKEAVVEEEKISVEESVLVPKFKITEVHVAGVKTEPVPSKKTLWGSNTKKQQAGSRWSVANGMGKKSAKHLLMKSKAATSDKSSGSLWSISSKGKGSVNKADLPVRNPNVIIPNETVRLLSGAGFVWPQELLVKYPFLNNYDTPIREDARDSLVWRIIHGNVKKFSVSQVWMIFVIVTLRKLKTQDLVPMWDVSDSLGMSLMPIINRRTTNSVVAKLVVVAATYYVWQEQNWRLFKKFKKGKPSPDQIVECIKSFVRLKLLSYKLRKSKNGERLARLWDLPEAVFK</sequence>
<dbReference type="AlphaFoldDB" id="A0A6L2K8V5"/>
<dbReference type="InterPro" id="IPR039614">
    <property type="entry name" value="PMI1-like"/>
</dbReference>
<gene>
    <name evidence="3" type="ORF">Tci_016423</name>
</gene>
<organism evidence="3">
    <name type="scientific">Tanacetum cinerariifolium</name>
    <name type="common">Dalmatian daisy</name>
    <name type="synonym">Chrysanthemum cinerariifolium</name>
    <dbReference type="NCBI Taxonomy" id="118510"/>
    <lineage>
        <taxon>Eukaryota</taxon>
        <taxon>Viridiplantae</taxon>
        <taxon>Streptophyta</taxon>
        <taxon>Embryophyta</taxon>
        <taxon>Tracheophyta</taxon>
        <taxon>Spermatophyta</taxon>
        <taxon>Magnoliopsida</taxon>
        <taxon>eudicotyledons</taxon>
        <taxon>Gunneridae</taxon>
        <taxon>Pentapetalae</taxon>
        <taxon>asterids</taxon>
        <taxon>campanulids</taxon>
        <taxon>Asterales</taxon>
        <taxon>Asteraceae</taxon>
        <taxon>Asteroideae</taxon>
        <taxon>Anthemideae</taxon>
        <taxon>Anthemidinae</taxon>
        <taxon>Tanacetum</taxon>
    </lineage>
</organism>
<evidence type="ECO:0000256" key="1">
    <source>
        <dbReference type="SAM" id="MobiDB-lite"/>
    </source>
</evidence>
<dbReference type="EMBL" id="BKCJ010001847">
    <property type="protein sequence ID" value="GEU44445.1"/>
    <property type="molecule type" value="Genomic_DNA"/>
</dbReference>
<dbReference type="PROSITE" id="PS51840">
    <property type="entry name" value="C2_NT"/>
    <property type="match status" value="1"/>
</dbReference>
<accession>A0A6L2K8V5</accession>
<dbReference type="Pfam" id="PF21745">
    <property type="entry name" value="PMI1_PMIR1-2_C"/>
    <property type="match status" value="1"/>
</dbReference>
<reference evidence="3" key="1">
    <citation type="journal article" date="2019" name="Sci. Rep.">
        <title>Draft genome of Tanacetum cinerariifolium, the natural source of mosquito coil.</title>
        <authorList>
            <person name="Yamashiro T."/>
            <person name="Shiraishi A."/>
            <person name="Satake H."/>
            <person name="Nakayama K."/>
        </authorList>
    </citation>
    <scope>NUCLEOTIDE SEQUENCE</scope>
</reference>
<comment type="caution">
    <text evidence="3">The sequence shown here is derived from an EMBL/GenBank/DDBJ whole genome shotgun (WGS) entry which is preliminary data.</text>
</comment>
<dbReference type="PANTHER" id="PTHR33414:SF1">
    <property type="entry name" value="PROTEIN PLASTID MOVEMENT IMPAIRED 1-RELATED 1"/>
    <property type="match status" value="1"/>
</dbReference>
<feature type="domain" description="C2 NT-type" evidence="2">
    <location>
        <begin position="1"/>
        <end position="129"/>
    </location>
</feature>
<feature type="region of interest" description="Disordered" evidence="1">
    <location>
        <begin position="669"/>
        <end position="691"/>
    </location>
</feature>
<dbReference type="PANTHER" id="PTHR33414">
    <property type="entry name" value="PROTEIN PLASTID MOVEMENT IMPAIRED 1-RELATED 1"/>
    <property type="match status" value="1"/>
</dbReference>
<name>A0A6L2K8V5_TANCI</name>
<dbReference type="InterPro" id="IPR019448">
    <property type="entry name" value="NT-C2"/>
</dbReference>